<proteinExistence type="inferred from homology"/>
<dbReference type="CDD" id="cd00609">
    <property type="entry name" value="AAT_like"/>
    <property type="match status" value="1"/>
</dbReference>
<dbReference type="InterPro" id="IPR004838">
    <property type="entry name" value="NHTrfase_class1_PyrdxlP-BS"/>
</dbReference>
<dbReference type="GO" id="GO:0008483">
    <property type="term" value="F:transaminase activity"/>
    <property type="evidence" value="ECO:0007669"/>
    <property type="project" value="UniProtKB-KW"/>
</dbReference>
<evidence type="ECO:0000256" key="1">
    <source>
        <dbReference type="ARBA" id="ARBA00001933"/>
    </source>
</evidence>
<dbReference type="SUPFAM" id="SSF53383">
    <property type="entry name" value="PLP-dependent transferases"/>
    <property type="match status" value="1"/>
</dbReference>
<dbReference type="GO" id="GO:0006520">
    <property type="term" value="P:amino acid metabolic process"/>
    <property type="evidence" value="ECO:0007669"/>
    <property type="project" value="InterPro"/>
</dbReference>
<dbReference type="InterPro" id="IPR004839">
    <property type="entry name" value="Aminotransferase_I/II_large"/>
</dbReference>
<dbReference type="FunFam" id="3.40.640.10:FF:000033">
    <property type="entry name" value="Aspartate aminotransferase"/>
    <property type="match status" value="1"/>
</dbReference>
<evidence type="ECO:0000256" key="5">
    <source>
        <dbReference type="ARBA" id="ARBA00022898"/>
    </source>
</evidence>
<organism evidence="8 9">
    <name type="scientific">Secundilactobacillus malefermentans</name>
    <dbReference type="NCBI Taxonomy" id="176292"/>
    <lineage>
        <taxon>Bacteria</taxon>
        <taxon>Bacillati</taxon>
        <taxon>Bacillota</taxon>
        <taxon>Bacilli</taxon>
        <taxon>Lactobacillales</taxon>
        <taxon>Lactobacillaceae</taxon>
        <taxon>Secundilactobacillus</taxon>
    </lineage>
</organism>
<keyword evidence="4 6" id="KW-0808">Transferase</keyword>
<evidence type="ECO:0000313" key="9">
    <source>
        <dbReference type="Proteomes" id="UP000294854"/>
    </source>
</evidence>
<feature type="domain" description="Aminotransferase class I/classII large" evidence="7">
    <location>
        <begin position="31"/>
        <end position="384"/>
    </location>
</feature>
<dbReference type="InterPro" id="IPR015422">
    <property type="entry name" value="PyrdxlP-dep_Trfase_small"/>
</dbReference>
<dbReference type="Pfam" id="PF00155">
    <property type="entry name" value="Aminotran_1_2"/>
    <property type="match status" value="1"/>
</dbReference>
<evidence type="ECO:0000256" key="2">
    <source>
        <dbReference type="ARBA" id="ARBA00007441"/>
    </source>
</evidence>
<dbReference type="GO" id="GO:0030170">
    <property type="term" value="F:pyridoxal phosphate binding"/>
    <property type="evidence" value="ECO:0007669"/>
    <property type="project" value="InterPro"/>
</dbReference>
<dbReference type="Proteomes" id="UP000294854">
    <property type="component" value="Unassembled WGS sequence"/>
</dbReference>
<evidence type="ECO:0000259" key="7">
    <source>
        <dbReference type="Pfam" id="PF00155"/>
    </source>
</evidence>
<dbReference type="PROSITE" id="PS00105">
    <property type="entry name" value="AA_TRANSFER_CLASS_1"/>
    <property type="match status" value="1"/>
</dbReference>
<dbReference type="AlphaFoldDB" id="A0A4R5NLT7"/>
<comment type="similarity">
    <text evidence="2 6">Belongs to the class-I pyridoxal-phosphate-dependent aminotransferase family.</text>
</comment>
<keyword evidence="9" id="KW-1185">Reference proteome</keyword>
<reference evidence="8 9" key="1">
    <citation type="journal article" date="2019" name="Appl. Microbiol. Biotechnol.">
        <title>Uncovering carbohydrate metabolism through a genotype-phenotype association study of 56 lactic acid bacteria genomes.</title>
        <authorList>
            <person name="Buron-Moles G."/>
            <person name="Chailyan A."/>
            <person name="Dolejs I."/>
            <person name="Forster J."/>
            <person name="Miks M.H."/>
        </authorList>
    </citation>
    <scope>NUCLEOTIDE SEQUENCE [LARGE SCALE GENOMIC DNA]</scope>
    <source>
        <strain evidence="8 9">ATCC 49373</strain>
    </source>
</reference>
<protein>
    <recommendedName>
        <fullName evidence="6">Aminotransferase</fullName>
        <ecNumber evidence="6">2.6.1.-</ecNumber>
    </recommendedName>
</protein>
<accession>A0A4R5NLT7</accession>
<evidence type="ECO:0000313" key="8">
    <source>
        <dbReference type="EMBL" id="TDG76208.1"/>
    </source>
</evidence>
<keyword evidence="3 6" id="KW-0032">Aminotransferase</keyword>
<comment type="caution">
    <text evidence="8">The sequence shown here is derived from an EMBL/GenBank/DDBJ whole genome shotgun (WGS) entry which is preliminary data.</text>
</comment>
<dbReference type="PRINTS" id="PR00753">
    <property type="entry name" value="ACCSYNTHASE"/>
</dbReference>
<dbReference type="Gene3D" id="3.40.640.10">
    <property type="entry name" value="Type I PLP-dependent aspartate aminotransferase-like (Major domain)"/>
    <property type="match status" value="1"/>
</dbReference>
<dbReference type="PANTHER" id="PTHR46383">
    <property type="entry name" value="ASPARTATE AMINOTRANSFERASE"/>
    <property type="match status" value="1"/>
</dbReference>
<evidence type="ECO:0000256" key="3">
    <source>
        <dbReference type="ARBA" id="ARBA00022576"/>
    </source>
</evidence>
<evidence type="ECO:0000256" key="6">
    <source>
        <dbReference type="RuleBase" id="RU000481"/>
    </source>
</evidence>
<name>A0A4R5NLT7_9LACO</name>
<dbReference type="InterPro" id="IPR015424">
    <property type="entry name" value="PyrdxlP-dep_Trfase"/>
</dbReference>
<dbReference type="EMBL" id="PUFO01000061">
    <property type="protein sequence ID" value="TDG76208.1"/>
    <property type="molecule type" value="Genomic_DNA"/>
</dbReference>
<keyword evidence="5" id="KW-0663">Pyridoxal phosphate</keyword>
<dbReference type="STRING" id="1122149.FD44_GL001927"/>
<dbReference type="RefSeq" id="WP_010619842.1">
    <property type="nucleotide sequence ID" value="NZ_CP042371.1"/>
</dbReference>
<evidence type="ECO:0000256" key="4">
    <source>
        <dbReference type="ARBA" id="ARBA00022679"/>
    </source>
</evidence>
<dbReference type="InterPro" id="IPR015421">
    <property type="entry name" value="PyrdxlP-dep_Trfase_major"/>
</dbReference>
<dbReference type="OrthoDB" id="9802328at2"/>
<dbReference type="PANTHER" id="PTHR46383:SF1">
    <property type="entry name" value="ASPARTATE AMINOTRANSFERASE"/>
    <property type="match status" value="1"/>
</dbReference>
<comment type="cofactor">
    <cofactor evidence="1 6">
        <name>pyridoxal 5'-phosphate</name>
        <dbReference type="ChEBI" id="CHEBI:597326"/>
    </cofactor>
</comment>
<dbReference type="EC" id="2.6.1.-" evidence="6"/>
<sequence length="406" mass="44076">MQLSERIKNIKPSATMKTLSLAKSLRASGVDVINMGIGEPDFQTPNSIQEAAIESIQNGKASFYTAASGLEPLKVAIKNHYQAAFNLEYEVENIAVTTGAKMALYATFQALLNPGDEVLLPNPYWVSYSEQIKLAGGVPILVPVPDSGKLAVDNFEQHLTAKTKLILLNSPQNPTGEIYHKDDLIKLGNWSVDHDLMIISDEIYGELVYNGNQFTSMGNLGSRIKENTVIINGVSKTYSMTGWRIGIVLGDPQLIKSITAFVSHATGNPATVSQYASVAAFTQGAKAAELMRQEFETRLNLIYPKLIEIPGFDLPVKPHGAFYLFPNIEGALKLTGLSSEAFVSGLLTDAHVAVVDGKAFGVPGHIRLSYALSVDQLEEAMKRIKSFVETNSKRSNIGGKLSNETN</sequence>
<dbReference type="InterPro" id="IPR050596">
    <property type="entry name" value="AspAT/PAT-like"/>
</dbReference>
<gene>
    <name evidence="8" type="ORF">C5L31_000821</name>
</gene>
<dbReference type="Gene3D" id="3.90.1150.10">
    <property type="entry name" value="Aspartate Aminotransferase, domain 1"/>
    <property type="match status" value="1"/>
</dbReference>